<name>A0AAV2HI83_LYMST</name>
<keyword evidence="9" id="KW-1185">Reference proteome</keyword>
<keyword evidence="4 6" id="KW-1133">Transmembrane helix</keyword>
<evidence type="ECO:0000313" key="8">
    <source>
        <dbReference type="EMBL" id="CAL1533720.1"/>
    </source>
</evidence>
<dbReference type="Pfam" id="PF10277">
    <property type="entry name" value="Frag1"/>
    <property type="match status" value="1"/>
</dbReference>
<feature type="transmembrane region" description="Helical" evidence="6">
    <location>
        <begin position="93"/>
        <end position="112"/>
    </location>
</feature>
<feature type="transmembrane region" description="Helical" evidence="6">
    <location>
        <begin position="201"/>
        <end position="226"/>
    </location>
</feature>
<evidence type="ECO:0000256" key="3">
    <source>
        <dbReference type="ARBA" id="ARBA00022692"/>
    </source>
</evidence>
<dbReference type="AlphaFoldDB" id="A0AAV2HI83"/>
<dbReference type="InterPro" id="IPR019402">
    <property type="entry name" value="CWH43_N"/>
</dbReference>
<evidence type="ECO:0000259" key="7">
    <source>
        <dbReference type="Pfam" id="PF10277"/>
    </source>
</evidence>
<keyword evidence="5 6" id="KW-0472">Membrane</keyword>
<feature type="transmembrane region" description="Helical" evidence="6">
    <location>
        <begin position="159"/>
        <end position="181"/>
    </location>
</feature>
<organism evidence="8 9">
    <name type="scientific">Lymnaea stagnalis</name>
    <name type="common">Great pond snail</name>
    <name type="synonym">Helix stagnalis</name>
    <dbReference type="NCBI Taxonomy" id="6523"/>
    <lineage>
        <taxon>Eukaryota</taxon>
        <taxon>Metazoa</taxon>
        <taxon>Spiralia</taxon>
        <taxon>Lophotrochozoa</taxon>
        <taxon>Mollusca</taxon>
        <taxon>Gastropoda</taxon>
        <taxon>Heterobranchia</taxon>
        <taxon>Euthyneura</taxon>
        <taxon>Panpulmonata</taxon>
        <taxon>Hygrophila</taxon>
        <taxon>Lymnaeoidea</taxon>
        <taxon>Lymnaeidae</taxon>
        <taxon>Lymnaea</taxon>
    </lineage>
</organism>
<comment type="similarity">
    <text evidence="2">Belongs to the DRAM/TMEM150 family.</text>
</comment>
<protein>
    <recommendedName>
        <fullName evidence="7">CWH43-like N-terminal domain-containing protein</fullName>
    </recommendedName>
</protein>
<dbReference type="InterPro" id="IPR050911">
    <property type="entry name" value="DRAM/TMEM150_Autophagy_Mod"/>
</dbReference>
<feature type="domain" description="CWH43-like N-terminal" evidence="7">
    <location>
        <begin position="10"/>
        <end position="230"/>
    </location>
</feature>
<dbReference type="Proteomes" id="UP001497497">
    <property type="component" value="Unassembled WGS sequence"/>
</dbReference>
<evidence type="ECO:0000256" key="4">
    <source>
        <dbReference type="ARBA" id="ARBA00022989"/>
    </source>
</evidence>
<keyword evidence="3 6" id="KW-0812">Transmembrane</keyword>
<reference evidence="8 9" key="1">
    <citation type="submission" date="2024-04" db="EMBL/GenBank/DDBJ databases">
        <authorList>
            <consortium name="Genoscope - CEA"/>
            <person name="William W."/>
        </authorList>
    </citation>
    <scope>NUCLEOTIDE SEQUENCE [LARGE SCALE GENOMIC DNA]</scope>
</reference>
<comment type="caution">
    <text evidence="8">The sequence shown here is derived from an EMBL/GenBank/DDBJ whole genome shotgun (WGS) entry which is preliminary data.</text>
</comment>
<evidence type="ECO:0000256" key="1">
    <source>
        <dbReference type="ARBA" id="ARBA00004127"/>
    </source>
</evidence>
<accession>A0AAV2HI83</accession>
<sequence>MTSRGLRGEIVIVIHFVLLPVTCIITYFISTSLNHVDNVFPYISDTGTYSPESCVFGILLAFYSFTTFLCVYTRWRIIANYYICSKVTPRLNNISLVCGMISSLGVLIVANFQESNILIAHLTGAVMTFLFALIYALLQSIISYRLPSVKGYSICLCHCRLLVAILAAGTAIAFPCMALVAELLKPSHYPLGFWDPTVEGFEFHIASTTLEWIAAGLLSIFFLTYIAEFRFVRIGMPVVHTGSITLGLRENSVVNISGQHESENL</sequence>
<feature type="transmembrane region" description="Helical" evidence="6">
    <location>
        <begin position="118"/>
        <end position="138"/>
    </location>
</feature>
<gene>
    <name evidence="8" type="ORF">GSLYS_00007680001</name>
</gene>
<evidence type="ECO:0000313" key="9">
    <source>
        <dbReference type="Proteomes" id="UP001497497"/>
    </source>
</evidence>
<dbReference type="GO" id="GO:0012505">
    <property type="term" value="C:endomembrane system"/>
    <property type="evidence" value="ECO:0007669"/>
    <property type="project" value="UniProtKB-SubCell"/>
</dbReference>
<dbReference type="PANTHER" id="PTHR21324:SF2">
    <property type="entry name" value="EG:22E5.9 PROTEIN"/>
    <property type="match status" value="1"/>
</dbReference>
<feature type="transmembrane region" description="Helical" evidence="6">
    <location>
        <begin position="49"/>
        <end position="72"/>
    </location>
</feature>
<evidence type="ECO:0000256" key="2">
    <source>
        <dbReference type="ARBA" id="ARBA00006565"/>
    </source>
</evidence>
<evidence type="ECO:0000256" key="5">
    <source>
        <dbReference type="ARBA" id="ARBA00023136"/>
    </source>
</evidence>
<evidence type="ECO:0000256" key="6">
    <source>
        <dbReference type="SAM" id="Phobius"/>
    </source>
</evidence>
<comment type="subcellular location">
    <subcellularLocation>
        <location evidence="1">Endomembrane system</location>
        <topology evidence="1">Multi-pass membrane protein</topology>
    </subcellularLocation>
</comment>
<proteinExistence type="inferred from homology"/>
<dbReference type="EMBL" id="CAXITT010000150">
    <property type="protein sequence ID" value="CAL1533720.1"/>
    <property type="molecule type" value="Genomic_DNA"/>
</dbReference>
<feature type="transmembrane region" description="Helical" evidence="6">
    <location>
        <begin position="12"/>
        <end position="29"/>
    </location>
</feature>
<dbReference type="PANTHER" id="PTHR21324">
    <property type="entry name" value="FASTING-INDUCIBLE INTEGRAL MEMBRANE PROTEIN TM6P1-RELATED"/>
    <property type="match status" value="1"/>
</dbReference>